<reference evidence="2 3" key="1">
    <citation type="journal article" date="2016" name="Environ. Microbiol.">
        <title>New Methyloceanibacter diversity from North Sea sediments includes methanotroph containing solely the soluble methane monooxygenase.</title>
        <authorList>
            <person name="Vekeman B."/>
            <person name="Kerckhof F.M."/>
            <person name="Cremers G."/>
            <person name="de Vos P."/>
            <person name="Vandamme P."/>
            <person name="Boon N."/>
            <person name="Op den Camp H.J."/>
            <person name="Heylen K."/>
        </authorList>
    </citation>
    <scope>NUCLEOTIDE SEQUENCE [LARGE SCALE GENOMIC DNA]</scope>
    <source>
        <strain evidence="2 3">R-67175</strain>
    </source>
</reference>
<dbReference type="CDD" id="cd00092">
    <property type="entry name" value="HTH_CRP"/>
    <property type="match status" value="1"/>
</dbReference>
<evidence type="ECO:0000313" key="3">
    <source>
        <dbReference type="Proteomes" id="UP000094472"/>
    </source>
</evidence>
<organism evidence="2 3">
    <name type="scientific">Methyloceanibacter superfactus</name>
    <dbReference type="NCBI Taxonomy" id="1774969"/>
    <lineage>
        <taxon>Bacteria</taxon>
        <taxon>Pseudomonadati</taxon>
        <taxon>Pseudomonadota</taxon>
        <taxon>Alphaproteobacteria</taxon>
        <taxon>Hyphomicrobiales</taxon>
        <taxon>Hyphomicrobiaceae</taxon>
        <taxon>Methyloceanibacter</taxon>
    </lineage>
</organism>
<dbReference type="Proteomes" id="UP000094472">
    <property type="component" value="Unassembled WGS sequence"/>
</dbReference>
<proteinExistence type="predicted"/>
<dbReference type="SUPFAM" id="SSF46785">
    <property type="entry name" value="Winged helix' DNA-binding domain"/>
    <property type="match status" value="1"/>
</dbReference>
<dbReference type="AlphaFoldDB" id="A0A1E3VIW4"/>
<feature type="domain" description="HTH crp-type" evidence="1">
    <location>
        <begin position="49"/>
        <end position="124"/>
    </location>
</feature>
<sequence>MSPGEVLRVRWSTFTGLAAEDPEIARYVDDAVAKQTARQAIHMAAVGRFDCRQRVATFLLELALRIGIKAPCGGVEFEMPLRRTDMADYLGLNADTLSRTMSRLRATGLLSHPERHRALVRDFEALTALTPAAQSLMALYGNASSGNASPGRA</sequence>
<keyword evidence="3" id="KW-1185">Reference proteome</keyword>
<accession>A0A1E3VIW4</accession>
<dbReference type="InterPro" id="IPR014710">
    <property type="entry name" value="RmlC-like_jellyroll"/>
</dbReference>
<name>A0A1E3VIW4_9HYPH</name>
<dbReference type="InterPro" id="IPR012318">
    <property type="entry name" value="HTH_CRP"/>
</dbReference>
<dbReference type="InterPro" id="IPR036390">
    <property type="entry name" value="WH_DNA-bd_sf"/>
</dbReference>
<evidence type="ECO:0000313" key="2">
    <source>
        <dbReference type="EMBL" id="ODR93453.1"/>
    </source>
</evidence>
<dbReference type="EMBL" id="LPWF01000038">
    <property type="protein sequence ID" value="ODR93453.1"/>
    <property type="molecule type" value="Genomic_DNA"/>
</dbReference>
<dbReference type="Gene3D" id="2.60.120.10">
    <property type="entry name" value="Jelly Rolls"/>
    <property type="match status" value="1"/>
</dbReference>
<gene>
    <name evidence="2" type="ORF">AUC69_04430</name>
</gene>
<evidence type="ECO:0000259" key="1">
    <source>
        <dbReference type="PROSITE" id="PS51063"/>
    </source>
</evidence>
<comment type="caution">
    <text evidence="2">The sequence shown here is derived from an EMBL/GenBank/DDBJ whole genome shotgun (WGS) entry which is preliminary data.</text>
</comment>
<dbReference type="STRING" id="1774969.AUC69_04430"/>
<dbReference type="PROSITE" id="PS51063">
    <property type="entry name" value="HTH_CRP_2"/>
    <property type="match status" value="1"/>
</dbReference>
<dbReference type="GO" id="GO:0003677">
    <property type="term" value="F:DNA binding"/>
    <property type="evidence" value="ECO:0007669"/>
    <property type="project" value="InterPro"/>
</dbReference>
<dbReference type="Pfam" id="PF13545">
    <property type="entry name" value="HTH_Crp_2"/>
    <property type="match status" value="1"/>
</dbReference>
<dbReference type="SMART" id="SM00419">
    <property type="entry name" value="HTH_CRP"/>
    <property type="match status" value="1"/>
</dbReference>
<protein>
    <recommendedName>
        <fullName evidence="1">HTH crp-type domain-containing protein</fullName>
    </recommendedName>
</protein>
<dbReference type="GO" id="GO:0006355">
    <property type="term" value="P:regulation of DNA-templated transcription"/>
    <property type="evidence" value="ECO:0007669"/>
    <property type="project" value="InterPro"/>
</dbReference>
<dbReference type="PRINTS" id="PR00034">
    <property type="entry name" value="HTHCRP"/>
</dbReference>